<comment type="function">
    <text evidence="1">Possible endonuclease which induces a single-strand cut and initiates DNA replication.</text>
</comment>
<sequence length="835" mass="96143">MTTSHGRHAPTPPPPFPGKAPDTTAYPYSWNNPDYNAAAANNLTPEPVTTISDDQGDPSLCFEYLTPDGERHTLTYEELQELCNTTLENRGLIEQEKAAEKEREKREKYLRRRLQQLPGIIRRRFALKLSQLDESTPENAVRWLFNTFERHILRRVEMVNVQYHPQPTLPAMLLPMRDDFHLLPWADKKKLRRMAYTLSRLMKTEFESQFDYQYSQTEDLDFSVLDAYGYIASKARALNIAIPGWDKYSKEELDAEEALRAVGRLQAEKWWLGKLKRIHDRWREHLMIAAGYVSKQASPKCSEPCLKEWLAQQKANMAWLHKMDLEDRDTGERSSLIDKVLASTSNPKIARMELTTRAAGFQDIADEMGLIGMFYTLTAPSSYHSTRIKDGKRNDKYNGASPRKTQKYLCKVWSRVRAAWQRRGIRTFGFRTVEPHHDGTPHWHMVLWFRPEDLEKATTVFRNYALQEDGDEPGAEDYRFEAVQEDKSRGRAVGYIVKYISKNIDGHGLDGEVDKESGRPLKEEARRVKAWASRWNIRQFQQIGGAPVTIWRELRRLGDRELVLSPEIEAVRAVADASDWQHYTMYQGGPFVARDDLTVRLHYSHTENGNDYGDTVSKIEGVYSPFSDAEDLIYTRTASYNIVPKLNPAPGGVLPLTGREAAPWSSVNNCTQTPEGGEKSDSKPTELPRNIDDLRRYSRQQKQEITDRLKREPRLSADEAFTATVRHIKATINDASATQWGPEVKAAYHEFIDLTPEEQAEHWREKLHEEALQRAASYASADAIYQQKKAEAVRDSEQRTDSRKQERRISETSGARRTLHNLLSRWQKATRGKNA</sequence>
<feature type="compositionally biased region" description="Basic and acidic residues" evidence="7">
    <location>
        <begin position="676"/>
        <end position="708"/>
    </location>
</feature>
<feature type="compositionally biased region" description="Basic and acidic residues" evidence="7">
    <location>
        <begin position="789"/>
        <end position="810"/>
    </location>
</feature>
<dbReference type="GO" id="GO:0006260">
    <property type="term" value="P:DNA replication"/>
    <property type="evidence" value="ECO:0007669"/>
    <property type="project" value="UniProtKB-KW"/>
</dbReference>
<feature type="compositionally biased region" description="Polar residues" evidence="7">
    <location>
        <begin position="665"/>
        <end position="674"/>
    </location>
</feature>
<evidence type="ECO:0000256" key="5">
    <source>
        <dbReference type="ARBA" id="ARBA00022759"/>
    </source>
</evidence>
<feature type="domain" description="Replication gene A protein-like" evidence="8">
    <location>
        <begin position="190"/>
        <end position="506"/>
    </location>
</feature>
<evidence type="ECO:0000256" key="3">
    <source>
        <dbReference type="ARBA" id="ARBA00022705"/>
    </source>
</evidence>
<protein>
    <submittedName>
        <fullName evidence="9">Replication endonuclease</fullName>
    </submittedName>
</protein>
<comment type="similarity">
    <text evidence="2">Belongs to the phage GPA family.</text>
</comment>
<evidence type="ECO:0000313" key="9">
    <source>
        <dbReference type="EMBL" id="ECW0109017.1"/>
    </source>
</evidence>
<evidence type="ECO:0000256" key="4">
    <source>
        <dbReference type="ARBA" id="ARBA00022722"/>
    </source>
</evidence>
<feature type="region of interest" description="Disordered" evidence="7">
    <location>
        <begin position="1"/>
        <end position="30"/>
    </location>
</feature>
<dbReference type="InterPro" id="IPR008766">
    <property type="entry name" value="Replication_gene_A-like"/>
</dbReference>
<organism evidence="9">
    <name type="scientific">Salmonella enterica I</name>
    <dbReference type="NCBI Taxonomy" id="59201"/>
    <lineage>
        <taxon>Bacteria</taxon>
        <taxon>Pseudomonadati</taxon>
        <taxon>Pseudomonadota</taxon>
        <taxon>Gammaproteobacteria</taxon>
        <taxon>Enterobacterales</taxon>
        <taxon>Enterobacteriaceae</taxon>
        <taxon>Salmonella</taxon>
    </lineage>
</organism>
<evidence type="ECO:0000256" key="1">
    <source>
        <dbReference type="ARBA" id="ARBA00003293"/>
    </source>
</evidence>
<dbReference type="GO" id="GO:0004519">
    <property type="term" value="F:endonuclease activity"/>
    <property type="evidence" value="ECO:0007669"/>
    <property type="project" value="UniProtKB-KW"/>
</dbReference>
<keyword evidence="6" id="KW-0378">Hydrolase</keyword>
<keyword evidence="4" id="KW-0540">Nuclease</keyword>
<dbReference type="AlphaFoldDB" id="A0A612HBP4"/>
<feature type="region of interest" description="Disordered" evidence="7">
    <location>
        <begin position="664"/>
        <end position="708"/>
    </location>
</feature>
<gene>
    <name evidence="9" type="ORF">F3Q63_17805</name>
</gene>
<keyword evidence="3" id="KW-0235">DNA replication</keyword>
<keyword evidence="5 9" id="KW-0255">Endonuclease</keyword>
<evidence type="ECO:0000256" key="7">
    <source>
        <dbReference type="SAM" id="MobiDB-lite"/>
    </source>
</evidence>
<reference evidence="9" key="1">
    <citation type="submission" date="2019-09" db="EMBL/GenBank/DDBJ databases">
        <authorList>
            <consortium name="GenomeTrakr network: Whole genome sequencing for foodborne pathogen traceback"/>
        </authorList>
    </citation>
    <scope>NUCLEOTIDE SEQUENCE</scope>
    <source>
        <strain evidence="9">AUSMDU00020873</strain>
    </source>
</reference>
<dbReference type="GO" id="GO:0016787">
    <property type="term" value="F:hydrolase activity"/>
    <property type="evidence" value="ECO:0007669"/>
    <property type="project" value="UniProtKB-KW"/>
</dbReference>
<name>A0A612HBP4_SALET</name>
<evidence type="ECO:0000256" key="6">
    <source>
        <dbReference type="ARBA" id="ARBA00022801"/>
    </source>
</evidence>
<dbReference type="Pfam" id="PF05840">
    <property type="entry name" value="Phage_GPA"/>
    <property type="match status" value="1"/>
</dbReference>
<feature type="region of interest" description="Disordered" evidence="7">
    <location>
        <begin position="789"/>
        <end position="835"/>
    </location>
</feature>
<proteinExistence type="inferred from homology"/>
<dbReference type="EMBL" id="AAKVAS010000023">
    <property type="protein sequence ID" value="ECW0109017.1"/>
    <property type="molecule type" value="Genomic_DNA"/>
</dbReference>
<comment type="caution">
    <text evidence="9">The sequence shown here is derived from an EMBL/GenBank/DDBJ whole genome shotgun (WGS) entry which is preliminary data.</text>
</comment>
<evidence type="ECO:0000256" key="2">
    <source>
        <dbReference type="ARBA" id="ARBA00009260"/>
    </source>
</evidence>
<accession>A0A612HBP4</accession>
<evidence type="ECO:0000259" key="8">
    <source>
        <dbReference type="Pfam" id="PF05840"/>
    </source>
</evidence>